<feature type="domain" description="Xylanolytic transcriptional activator regulatory" evidence="7">
    <location>
        <begin position="255"/>
        <end position="366"/>
    </location>
</feature>
<keyword evidence="9" id="KW-1185">Reference proteome</keyword>
<dbReference type="Proteomes" id="UP000699042">
    <property type="component" value="Unassembled WGS sequence"/>
</dbReference>
<evidence type="ECO:0000256" key="1">
    <source>
        <dbReference type="ARBA" id="ARBA00004123"/>
    </source>
</evidence>
<dbReference type="InterPro" id="IPR007219">
    <property type="entry name" value="XnlR_reg_dom"/>
</dbReference>
<dbReference type="AlphaFoldDB" id="A0A9P7RCD3"/>
<keyword evidence="2" id="KW-0479">Metal-binding</keyword>
<comment type="subcellular location">
    <subcellularLocation>
        <location evidence="1">Nucleus</location>
    </subcellularLocation>
</comment>
<keyword evidence="5" id="KW-0539">Nucleus</keyword>
<proteinExistence type="predicted"/>
<dbReference type="SMART" id="SM00906">
    <property type="entry name" value="Fungal_trans"/>
    <property type="match status" value="1"/>
</dbReference>
<dbReference type="InterPro" id="IPR050815">
    <property type="entry name" value="TF_fung"/>
</dbReference>
<dbReference type="GO" id="GO:0008270">
    <property type="term" value="F:zinc ion binding"/>
    <property type="evidence" value="ECO:0007669"/>
    <property type="project" value="InterPro"/>
</dbReference>
<feature type="region of interest" description="Disordered" evidence="6">
    <location>
        <begin position="1"/>
        <end position="44"/>
    </location>
</feature>
<evidence type="ECO:0000313" key="8">
    <source>
        <dbReference type="EMBL" id="KAG7053089.1"/>
    </source>
</evidence>
<sequence>MPLESKTIARTGDKRRRDNEVSSDDRPHQLRRLHSSQHESDRPPSAVDFAALQARVDAIEKQFCHRRHIPNEQDEVLMLTPSDEMHIIDDQDSRPSLSALRRETQSLRVHIKGAFPASAFLDGDRFHAEALLEELYRPSFSIPEAILSLVNESDKIKNSCDEYFNTIHIWFRFISAKKRLEAPFSENCEPDIVALALAMRLMTSDPDDNTCSYLYNQTKGLLDTLVARGVVSLPVLQAMILVTLYEYCHAVYPAAWMSIGLCTRYIELLGVSWATRETAFHGSVDTVAIRKPVSLSDPLTVLQRLFMVKLALTGQTQWFETDEEERRRSWWAVFILDRLMSVGSKRPCAISRPQEDTKLPMHDDSWESLDYNVLGDHEYDWQPVVSAEHSAFSRLCEAALLIDSALVLSRIEGTLDQVHIDDIVSHSRKILEWIDSVDHESKSLTGTDLTLRLMGPRFAARSALFLCVKKLTLGAKVAPDGKYLLKPHHGDKSESHEMEKIQRCSARVVWQASLDIRNISKALYNQLFDGIDPIGDLGLISPFILDGVYNASSNLHRLSDDGASSQSDILSLTTFLDEISMRWRSAREYRRLCEKHLGNTPELVEKS</sequence>
<dbReference type="CDD" id="cd12148">
    <property type="entry name" value="fungal_TF_MHR"/>
    <property type="match status" value="1"/>
</dbReference>
<evidence type="ECO:0000256" key="4">
    <source>
        <dbReference type="ARBA" id="ARBA00023163"/>
    </source>
</evidence>
<dbReference type="GO" id="GO:0006351">
    <property type="term" value="P:DNA-templated transcription"/>
    <property type="evidence" value="ECO:0007669"/>
    <property type="project" value="InterPro"/>
</dbReference>
<keyword evidence="4" id="KW-0804">Transcription</keyword>
<reference evidence="8" key="1">
    <citation type="submission" date="2021-05" db="EMBL/GenBank/DDBJ databases">
        <title>Comparative genomics of three Colletotrichum scovillei strains and genetic complementation revealed genes involved fungal growth and virulence on chili pepper.</title>
        <authorList>
            <person name="Hsieh D.-K."/>
            <person name="Chuang S.-C."/>
            <person name="Chen C.-Y."/>
            <person name="Chao Y.-T."/>
            <person name="Lu M.-Y.J."/>
            <person name="Lee M.-H."/>
            <person name="Shih M.-C."/>
        </authorList>
    </citation>
    <scope>NUCLEOTIDE SEQUENCE</scope>
    <source>
        <strain evidence="8">Coll-153</strain>
    </source>
</reference>
<evidence type="ECO:0000256" key="2">
    <source>
        <dbReference type="ARBA" id="ARBA00022723"/>
    </source>
</evidence>
<evidence type="ECO:0000256" key="5">
    <source>
        <dbReference type="ARBA" id="ARBA00023242"/>
    </source>
</evidence>
<keyword evidence="3" id="KW-0805">Transcription regulation</keyword>
<evidence type="ECO:0000259" key="7">
    <source>
        <dbReference type="SMART" id="SM00906"/>
    </source>
</evidence>
<dbReference type="PANTHER" id="PTHR47338">
    <property type="entry name" value="ZN(II)2CYS6 TRANSCRIPTION FACTOR (EUROFUNG)-RELATED"/>
    <property type="match status" value="1"/>
</dbReference>
<organism evidence="8 9">
    <name type="scientific">Colletotrichum scovillei</name>
    <dbReference type="NCBI Taxonomy" id="1209932"/>
    <lineage>
        <taxon>Eukaryota</taxon>
        <taxon>Fungi</taxon>
        <taxon>Dikarya</taxon>
        <taxon>Ascomycota</taxon>
        <taxon>Pezizomycotina</taxon>
        <taxon>Sordariomycetes</taxon>
        <taxon>Hypocreomycetidae</taxon>
        <taxon>Glomerellales</taxon>
        <taxon>Glomerellaceae</taxon>
        <taxon>Colletotrichum</taxon>
        <taxon>Colletotrichum acutatum species complex</taxon>
    </lineage>
</organism>
<dbReference type="Pfam" id="PF04082">
    <property type="entry name" value="Fungal_trans"/>
    <property type="match status" value="1"/>
</dbReference>
<dbReference type="GO" id="GO:0005634">
    <property type="term" value="C:nucleus"/>
    <property type="evidence" value="ECO:0007669"/>
    <property type="project" value="UniProtKB-SubCell"/>
</dbReference>
<accession>A0A9P7RCD3</accession>
<evidence type="ECO:0000256" key="3">
    <source>
        <dbReference type="ARBA" id="ARBA00023015"/>
    </source>
</evidence>
<gene>
    <name evidence="8" type="ORF">JMJ77_000181</name>
</gene>
<dbReference type="GO" id="GO:0000981">
    <property type="term" value="F:DNA-binding transcription factor activity, RNA polymerase II-specific"/>
    <property type="evidence" value="ECO:0007669"/>
    <property type="project" value="InterPro"/>
</dbReference>
<dbReference type="GO" id="GO:0003677">
    <property type="term" value="F:DNA binding"/>
    <property type="evidence" value="ECO:0007669"/>
    <property type="project" value="InterPro"/>
</dbReference>
<protein>
    <submittedName>
        <fullName evidence="8">Fungal specific transcription factor</fullName>
    </submittedName>
</protein>
<feature type="compositionally biased region" description="Basic and acidic residues" evidence="6">
    <location>
        <begin position="11"/>
        <end position="28"/>
    </location>
</feature>
<evidence type="ECO:0000313" key="9">
    <source>
        <dbReference type="Proteomes" id="UP000699042"/>
    </source>
</evidence>
<comment type="caution">
    <text evidence="8">The sequence shown here is derived from an EMBL/GenBank/DDBJ whole genome shotgun (WGS) entry which is preliminary data.</text>
</comment>
<dbReference type="PANTHER" id="PTHR47338:SF20">
    <property type="entry name" value="ZN(II)2CYS6 TRANSCRIPTION FACTOR (EUROFUNG)"/>
    <property type="match status" value="1"/>
</dbReference>
<name>A0A9P7RCD3_9PEZI</name>
<evidence type="ECO:0000256" key="6">
    <source>
        <dbReference type="SAM" id="MobiDB-lite"/>
    </source>
</evidence>
<dbReference type="EMBL" id="JAESDN010000003">
    <property type="protein sequence ID" value="KAG7053089.1"/>
    <property type="molecule type" value="Genomic_DNA"/>
</dbReference>